<sequence length="179" mass="20056">MNNVEISRDECKAMSHGLYCRVASDAQLQRAGWLVQFAVVPRKGQKQLAANWPFYLVLHRALRNGPEFVGFLLFAAREIERIRTRLGSGFRKTLVVGNDHFNKYIKYNGKTIVWCDVLCGTVVPKDSSHCPDVGLETFVPGTVLSGSQFATLSQNIGMALRGNCRCHLRDVCMVHQEVS</sequence>
<reference evidence="1" key="1">
    <citation type="submission" date="2016-12" db="EMBL/GenBank/DDBJ databases">
        <title>Multiple viral infections in Agaricus bisporus - Characterisation of 18 unique RNA viruses and 8 ORFans identified by deep sequencing.</title>
        <authorList>
            <person name="Deakin G."/>
            <person name="Dobbs E."/>
            <person name="Jones I.M."/>
            <person name="Grogan H.M."/>
            <person name="Burton K.S."/>
        </authorList>
    </citation>
    <scope>NUCLEOTIDE SEQUENCE</scope>
    <source>
        <strain evidence="1">MBV-003</strain>
    </source>
</reference>
<accession>A0A1Q1M979</accession>
<protein>
    <submittedName>
        <fullName evidence="1">Uncharacterized protein</fullName>
    </submittedName>
</protein>
<name>A0A1Q1M979_9VIRU</name>
<dbReference type="EMBL" id="KY357511">
    <property type="protein sequence ID" value="AQM32771.1"/>
    <property type="molecule type" value="Genomic_RNA"/>
</dbReference>
<proteinExistence type="predicted"/>
<organism evidence="1">
    <name type="scientific">Mushroom bacilliform virus</name>
    <dbReference type="NCBI Taxonomy" id="32625"/>
    <lineage>
        <taxon>Viruses</taxon>
        <taxon>Riboviria</taxon>
        <taxon>Orthornavirae</taxon>
        <taxon>Pisuviricota</taxon>
        <taxon>Pisoniviricetes</taxon>
        <taxon>Sobelivirales</taxon>
        <taxon>Barnaviridae</taxon>
        <taxon>Barnavirus</taxon>
    </lineage>
</organism>
<evidence type="ECO:0000313" key="1">
    <source>
        <dbReference type="EMBL" id="AQM32771.1"/>
    </source>
</evidence>